<dbReference type="PANTHER" id="PTHR12837:SF15">
    <property type="entry name" value="POLY(ADP-RIBOSE) GLYCOHYDROLASE"/>
    <property type="match status" value="1"/>
</dbReference>
<dbReference type="GO" id="GO:0005737">
    <property type="term" value="C:cytoplasm"/>
    <property type="evidence" value="ECO:0007669"/>
    <property type="project" value="TreeGrafter"/>
</dbReference>
<dbReference type="OrthoDB" id="1937899at2759"/>
<dbReference type="STRING" id="77166.N6U819"/>
<evidence type="ECO:0000313" key="4">
    <source>
        <dbReference type="Proteomes" id="UP000030742"/>
    </source>
</evidence>
<dbReference type="AlphaFoldDB" id="N6U819"/>
<dbReference type="OMA" id="SKESHLW"/>
<name>N6U819_DENPD</name>
<dbReference type="InterPro" id="IPR048362">
    <property type="entry name" value="PARG_helical"/>
</dbReference>
<evidence type="ECO:0000259" key="1">
    <source>
        <dbReference type="Pfam" id="PF20811"/>
    </source>
</evidence>
<dbReference type="GO" id="GO:1990966">
    <property type="term" value="P:ATP generation from poly-ADP-D-ribose"/>
    <property type="evidence" value="ECO:0007669"/>
    <property type="project" value="TreeGrafter"/>
</dbReference>
<dbReference type="Proteomes" id="UP000030742">
    <property type="component" value="Unassembled WGS sequence"/>
</dbReference>
<dbReference type="GO" id="GO:0004649">
    <property type="term" value="F:poly(ADP-ribose) glycohydrolase activity"/>
    <property type="evidence" value="ECO:0007669"/>
    <property type="project" value="InterPro"/>
</dbReference>
<dbReference type="InterPro" id="IPR007724">
    <property type="entry name" value="Poly_GlycHdrlase"/>
</dbReference>
<accession>N6U819</accession>
<dbReference type="Pfam" id="PF20811">
    <property type="entry name" value="PARG_cat_N"/>
    <property type="match status" value="1"/>
</dbReference>
<sequence>MMDDVTNADNCNGETSKWLGTSIKDICQGKGHWSFAVTPVIPSKYHHVLYHIDVTLQDCPKPHISKESHLWEEDYVRMPFSEKNLFNVTENNSEVIKERWKIIAEVLSAPISTSQEFEAALRKYSSKLPRLEALHYFFTEELDNEDADHFFRNLLPKIVTLALKLPVLLPNGVPLLKQNHNRSLSLSQIQIACLLANAFLCTFPWKSNIATSYPGVNFVSNIPGVAIRMVSGCILKEKRNHGN</sequence>
<dbReference type="EMBL" id="KB632397">
    <property type="protein sequence ID" value="ERL94594.1"/>
    <property type="molecule type" value="Genomic_DNA"/>
</dbReference>
<dbReference type="GO" id="GO:0005975">
    <property type="term" value="P:carbohydrate metabolic process"/>
    <property type="evidence" value="ECO:0007669"/>
    <property type="project" value="InterPro"/>
</dbReference>
<evidence type="ECO:0000313" key="3">
    <source>
        <dbReference type="EMBL" id="ERL94594.1"/>
    </source>
</evidence>
<protein>
    <recommendedName>
        <fullName evidence="1">PARG helical domain-containing protein</fullName>
    </recommendedName>
</protein>
<dbReference type="HOGENOM" id="CLU_1143561_0_0_1"/>
<dbReference type="PANTHER" id="PTHR12837">
    <property type="entry name" value="POLY ADP-RIBOSE GLYCOHYDROLASE"/>
    <property type="match status" value="1"/>
</dbReference>
<organism evidence="2">
    <name type="scientific">Dendroctonus ponderosae</name>
    <name type="common">Mountain pine beetle</name>
    <dbReference type="NCBI Taxonomy" id="77166"/>
    <lineage>
        <taxon>Eukaryota</taxon>
        <taxon>Metazoa</taxon>
        <taxon>Ecdysozoa</taxon>
        <taxon>Arthropoda</taxon>
        <taxon>Hexapoda</taxon>
        <taxon>Insecta</taxon>
        <taxon>Pterygota</taxon>
        <taxon>Neoptera</taxon>
        <taxon>Endopterygota</taxon>
        <taxon>Coleoptera</taxon>
        <taxon>Polyphaga</taxon>
        <taxon>Cucujiformia</taxon>
        <taxon>Curculionidae</taxon>
        <taxon>Scolytinae</taxon>
        <taxon>Dendroctonus</taxon>
    </lineage>
</organism>
<proteinExistence type="predicted"/>
<dbReference type="EMBL" id="KB741034">
    <property type="protein sequence ID" value="ENN74732.1"/>
    <property type="molecule type" value="Genomic_DNA"/>
</dbReference>
<gene>
    <name evidence="3" type="ORF">D910_11871</name>
    <name evidence="2" type="ORF">YQE_08699</name>
</gene>
<dbReference type="GO" id="GO:0005634">
    <property type="term" value="C:nucleus"/>
    <property type="evidence" value="ECO:0007669"/>
    <property type="project" value="TreeGrafter"/>
</dbReference>
<feature type="non-terminal residue" evidence="2">
    <location>
        <position position="1"/>
    </location>
</feature>
<reference evidence="2 4" key="1">
    <citation type="journal article" date="2013" name="Genome Biol.">
        <title>Draft genome of the mountain pine beetle, Dendroctonus ponderosae Hopkins, a major forest pest.</title>
        <authorList>
            <person name="Keeling C.I."/>
            <person name="Yuen M.M."/>
            <person name="Liao N.Y."/>
            <person name="Docking T.R."/>
            <person name="Chan S.K."/>
            <person name="Taylor G.A."/>
            <person name="Palmquist D.L."/>
            <person name="Jackman S.D."/>
            <person name="Nguyen A."/>
            <person name="Li M."/>
            <person name="Henderson H."/>
            <person name="Janes J.K."/>
            <person name="Zhao Y."/>
            <person name="Pandoh P."/>
            <person name="Moore R."/>
            <person name="Sperling F.A."/>
            <person name="Huber D.P."/>
            <person name="Birol I."/>
            <person name="Jones S.J."/>
            <person name="Bohlmann J."/>
        </authorList>
    </citation>
    <scope>NUCLEOTIDE SEQUENCE</scope>
</reference>
<dbReference type="GO" id="GO:0009225">
    <property type="term" value="P:nucleotide-sugar metabolic process"/>
    <property type="evidence" value="ECO:0007669"/>
    <property type="project" value="TreeGrafter"/>
</dbReference>
<feature type="domain" description="PARG helical" evidence="1">
    <location>
        <begin position="142"/>
        <end position="219"/>
    </location>
</feature>
<dbReference type="GO" id="GO:0006282">
    <property type="term" value="P:regulation of DNA repair"/>
    <property type="evidence" value="ECO:0007669"/>
    <property type="project" value="InterPro"/>
</dbReference>
<evidence type="ECO:0000313" key="2">
    <source>
        <dbReference type="EMBL" id="ENN74732.1"/>
    </source>
</evidence>